<dbReference type="GeneID" id="38784201"/>
<feature type="transmembrane region" description="Helical" evidence="9">
    <location>
        <begin position="92"/>
        <end position="115"/>
    </location>
</feature>
<evidence type="ECO:0000256" key="3">
    <source>
        <dbReference type="ARBA" id="ARBA00022692"/>
    </source>
</evidence>
<dbReference type="Gene3D" id="1.20.1560.10">
    <property type="entry name" value="ABC transporter type 1, transmembrane domain"/>
    <property type="match status" value="2"/>
</dbReference>
<dbReference type="STRING" id="139825.A0A401GYP5"/>
<feature type="transmembrane region" description="Helical" evidence="9">
    <location>
        <begin position="1101"/>
        <end position="1123"/>
    </location>
</feature>
<dbReference type="InterPro" id="IPR003593">
    <property type="entry name" value="AAA+_ATPase"/>
</dbReference>
<dbReference type="InterPro" id="IPR050173">
    <property type="entry name" value="ABC_transporter_C-like"/>
</dbReference>
<proteinExistence type="predicted"/>
<evidence type="ECO:0000256" key="4">
    <source>
        <dbReference type="ARBA" id="ARBA00022741"/>
    </source>
</evidence>
<dbReference type="Pfam" id="PF00005">
    <property type="entry name" value="ABC_tran"/>
    <property type="match status" value="2"/>
</dbReference>
<keyword evidence="5" id="KW-0067">ATP-binding</keyword>
<evidence type="ECO:0000256" key="5">
    <source>
        <dbReference type="ARBA" id="ARBA00022840"/>
    </source>
</evidence>
<dbReference type="InterPro" id="IPR003439">
    <property type="entry name" value="ABC_transporter-like_ATP-bd"/>
</dbReference>
<evidence type="ECO:0000313" key="13">
    <source>
        <dbReference type="Proteomes" id="UP000287166"/>
    </source>
</evidence>
<sequence length="1920" mass="214620">MKVCSGGARELYALASPCSREFWSAVLPAGFVAFVLLSLVPIPTLLRSTVNAIKRPFTEFMSLPEAEALDAGEDVSEEEILKEASPAPLWRGVLLAFVAVVETLVWLGICARAMYLEPEERWKAMYAFLVAFSWFYAAGRPVVAPTATVPSDLFILFFMRFVLSLLMFGGVLFDHAVYGFPLPSPLALAAYIADLVAAALLLLVVVNMPLAIPSRRVNKAEIGKSVSPEDYTTLWGWASFMWVMPLIDRGTVTTLSEDDVWALSPTMQARPLYIKFMRSKSLSLLRRLWSTNSKDIILDAVLAIVSIVFNYAGPFFLKRILDALDSRSDPTSEMHAIACVFAFLAFLSTLCKAESDVQHLWYSRHASIRARSELMTAIYDKALKRKDFSGIIDKEKMKEAKEAKDAKGKAPEPAKPAEKKDPNVDDPKAGADIGKIVNLMAGDAGRIANVISSMYMINGAPFEIVVASTFLYQLMGLSAFAGFIILVVGWPLNNHVAKRAVRIQKGVSTARDKRMSVLNELIGAVKFIKFFAWEERWTERVMDAREVEMQWMVKSRVNNVMFSLIWTTAPILLSVTSFTVYVLQGNELTVGTAFAAITLFSMIRVPLNTIPAWIVQALEAKVALDRIATYLGEEEVDEQVSSLKRKYVKPTDVEEEGFGIVNGAFKWNEVKEKDECKDKNGKQKRRSPFDSGSDETNTVVEGQSSAGDTEGDLAVDMNHRFELRDINVMFPEGELSVVTGPTGSGKTALLMALLGELTRLEGRIVMSKNPSKVDEHGLSHTISYSAQSPWLRHQSIKNNIIFGFPYDEERYNAVIECCALQTDLSILEDGDATEIGARGVSLSGGQKARVALARAVYARSKYVLLDDPLSAVDSHTARFLVERLLCGPLLEHRTVILVTHHVELVLPGAHYLVRMLDGRIDMQGMIKDLRAQGILDYITHDESVEAHKEEQQVQEEENKGNPNAEIDAEGSPETAVEAAKPKSARKLVEEEKRETGSVKWSIYNTYLKASSYWTWIILFTLVVATQFLGVSGKLWIKVWGEAYGAPNSTSMYMYKPWATSHHDVLMDESYHNLQLVQNAVAPSVPGKFLGINWPPAQQHPFFYVGIYLAITLSTGLVNITAVITQYTGALRASRVLFGQMLRTVVRAPMRWHDVTPQGRKLNRFSKDIETVDSSLASSLQAVNTSLASFAASVITVVVVFPLFIIPASILSFFYRRAVIGYLHTGRDLRRMESVTRSPIFANFNELLEGIVTVRAFSAEQHFLEDLYTKVDLTTKMWYSFWMTNRWLSLYFDLLNACAVLATTLFALAGYVEAGIAGVSITSAMSFTTSVYWACRFWTSLELDLNSVERVVEYLDLPQEPPAVIESNRPPAYWPSSSSPNKDSMIAVEDLVIKYSPELPAILHGVSFTLKAKERIGLLGRTGSGKSTLAMSILRFVDPSSGRILIDGVDISSIGLHDLRSRITFIPQDATLFSGTLRDNLDPFGEHEDSECLDVLYRVQMLTDSQLESQKSSREPSRPASIIEREGTIASVSMSATETEGKTVITLDTQVSAGGTNFSQGQRQLIAMARALLRRSSIIVLDEATSSIDFATDAKIQATIREEFNDSLLLTVAHRLRTVIDYDRLLILDKGELVEFDTPLNLIQKENGIFRNMCLKSGTFAELEAAAKAKAERDLLFPVWQLSKYLRTTTLKFMIVQGLRDLVFWHGYSPRTLFNSRRFHPNRHNTIARLPSRNVEVYTSENSVIAGFWQYGRVTWVTFFAWLTNVLCVPVDWAIFEYDVETRRVGEEKRSGDTIVQPGHYVLLTIDGRPTRVFVASERARPRIPTHSETPARDNHYRLRSRARDGKCLITGLEANTYSRLKAAHIFPTESRSYLPASAFDGVATKGLCQHDYRYSGRSVPRRILQDRFCAEYHYIAERLA</sequence>
<evidence type="ECO:0000313" key="12">
    <source>
        <dbReference type="EMBL" id="GBE87284.1"/>
    </source>
</evidence>
<feature type="region of interest" description="Disordered" evidence="8">
    <location>
        <begin position="675"/>
        <end position="712"/>
    </location>
</feature>
<dbReference type="SUPFAM" id="SSF52540">
    <property type="entry name" value="P-loop containing nucleoside triphosphate hydrolases"/>
    <property type="match status" value="2"/>
</dbReference>
<feature type="transmembrane region" description="Helical" evidence="9">
    <location>
        <begin position="464"/>
        <end position="490"/>
    </location>
</feature>
<feature type="domain" description="ABC transporter" evidence="10">
    <location>
        <begin position="1385"/>
        <end position="1654"/>
    </location>
</feature>
<feature type="transmembrane region" description="Helical" evidence="9">
    <location>
        <begin position="1189"/>
        <end position="1214"/>
    </location>
</feature>
<keyword evidence="4" id="KW-0547">Nucleotide-binding</keyword>
<dbReference type="GO" id="GO:0016020">
    <property type="term" value="C:membrane"/>
    <property type="evidence" value="ECO:0007669"/>
    <property type="project" value="UniProtKB-SubCell"/>
</dbReference>
<evidence type="ECO:0000256" key="9">
    <source>
        <dbReference type="SAM" id="Phobius"/>
    </source>
</evidence>
<dbReference type="GO" id="GO:0016887">
    <property type="term" value="F:ATP hydrolysis activity"/>
    <property type="evidence" value="ECO:0007669"/>
    <property type="project" value="InterPro"/>
</dbReference>
<dbReference type="PANTHER" id="PTHR24223">
    <property type="entry name" value="ATP-BINDING CASSETTE SUB-FAMILY C"/>
    <property type="match status" value="1"/>
</dbReference>
<feature type="transmembrane region" description="Helical" evidence="9">
    <location>
        <begin position="1012"/>
        <end position="1030"/>
    </location>
</feature>
<dbReference type="RefSeq" id="XP_027618197.1">
    <property type="nucleotide sequence ID" value="XM_027762396.1"/>
</dbReference>
<evidence type="ECO:0000259" key="10">
    <source>
        <dbReference type="PROSITE" id="PS50893"/>
    </source>
</evidence>
<dbReference type="EMBL" id="BFAD01000010">
    <property type="protein sequence ID" value="GBE87284.1"/>
    <property type="molecule type" value="Genomic_DNA"/>
</dbReference>
<dbReference type="OrthoDB" id="6500128at2759"/>
<feature type="transmembrane region" description="Helical" evidence="9">
    <location>
        <begin position="121"/>
        <end position="139"/>
    </location>
</feature>
<feature type="compositionally biased region" description="Polar residues" evidence="8">
    <location>
        <begin position="694"/>
        <end position="707"/>
    </location>
</feature>
<evidence type="ECO:0000256" key="1">
    <source>
        <dbReference type="ARBA" id="ARBA00004370"/>
    </source>
</evidence>
<dbReference type="PANTHER" id="PTHR24223:SF415">
    <property type="entry name" value="FI20190P1"/>
    <property type="match status" value="1"/>
</dbReference>
<feature type="domain" description="ABC transmembrane type-1" evidence="11">
    <location>
        <begin position="1075"/>
        <end position="1342"/>
    </location>
</feature>
<feature type="transmembrane region" description="Helical" evidence="9">
    <location>
        <begin position="560"/>
        <end position="583"/>
    </location>
</feature>
<protein>
    <submittedName>
        <fullName evidence="12">ATP-dependent bile acid permease</fullName>
    </submittedName>
</protein>
<dbReference type="InterPro" id="IPR017871">
    <property type="entry name" value="ABC_transporter-like_CS"/>
</dbReference>
<feature type="compositionally biased region" description="Basic and acidic residues" evidence="8">
    <location>
        <begin position="946"/>
        <end position="959"/>
    </location>
</feature>
<keyword evidence="13" id="KW-1185">Reference proteome</keyword>
<feature type="transmembrane region" description="Helical" evidence="9">
    <location>
        <begin position="151"/>
        <end position="173"/>
    </location>
</feature>
<feature type="domain" description="ABC transporter" evidence="10">
    <location>
        <begin position="708"/>
        <end position="942"/>
    </location>
</feature>
<dbReference type="InterPro" id="IPR036640">
    <property type="entry name" value="ABC1_TM_sf"/>
</dbReference>
<dbReference type="PROSITE" id="PS00211">
    <property type="entry name" value="ABC_TRANSPORTER_1"/>
    <property type="match status" value="2"/>
</dbReference>
<dbReference type="InParanoid" id="A0A401GYP5"/>
<gene>
    <name evidence="12" type="ORF">SCP_1005320</name>
</gene>
<name>A0A401GYP5_9APHY</name>
<comment type="subcellular location">
    <subcellularLocation>
        <location evidence="1">Membrane</location>
    </subcellularLocation>
</comment>
<dbReference type="Pfam" id="PF00664">
    <property type="entry name" value="ABC_membrane"/>
    <property type="match status" value="3"/>
</dbReference>
<feature type="domain" description="ABC transmembrane type-1" evidence="11">
    <location>
        <begin position="297"/>
        <end position="619"/>
    </location>
</feature>
<feature type="transmembrane region" description="Helical" evidence="9">
    <location>
        <begin position="22"/>
        <end position="46"/>
    </location>
</feature>
<evidence type="ECO:0000256" key="8">
    <source>
        <dbReference type="SAM" id="MobiDB-lite"/>
    </source>
</evidence>
<dbReference type="SMART" id="SM00382">
    <property type="entry name" value="AAA"/>
    <property type="match status" value="2"/>
</dbReference>
<feature type="region of interest" description="Disordered" evidence="8">
    <location>
        <begin position="399"/>
        <end position="427"/>
    </location>
</feature>
<keyword evidence="7 9" id="KW-0472">Membrane</keyword>
<feature type="transmembrane region" description="Helical" evidence="9">
    <location>
        <begin position="334"/>
        <end position="351"/>
    </location>
</feature>
<keyword evidence="2" id="KW-0813">Transport</keyword>
<keyword evidence="6 9" id="KW-1133">Transmembrane helix</keyword>
<dbReference type="SUPFAM" id="SSF90123">
    <property type="entry name" value="ABC transporter transmembrane region"/>
    <property type="match status" value="2"/>
</dbReference>
<evidence type="ECO:0000256" key="2">
    <source>
        <dbReference type="ARBA" id="ARBA00022448"/>
    </source>
</evidence>
<dbReference type="Gene3D" id="3.40.50.300">
    <property type="entry name" value="P-loop containing nucleotide triphosphate hydrolases"/>
    <property type="match status" value="2"/>
</dbReference>
<evidence type="ECO:0000259" key="11">
    <source>
        <dbReference type="PROSITE" id="PS50929"/>
    </source>
</evidence>
<feature type="transmembrane region" description="Helical" evidence="9">
    <location>
        <begin position="1286"/>
        <end position="1307"/>
    </location>
</feature>
<dbReference type="CDD" id="cd03244">
    <property type="entry name" value="ABCC_MRP_domain2"/>
    <property type="match status" value="1"/>
</dbReference>
<feature type="region of interest" description="Disordered" evidence="8">
    <location>
        <begin position="946"/>
        <end position="990"/>
    </location>
</feature>
<dbReference type="PROSITE" id="PS50893">
    <property type="entry name" value="ABC_TRANSPORTER_2"/>
    <property type="match status" value="2"/>
</dbReference>
<comment type="caution">
    <text evidence="12">The sequence shown here is derived from an EMBL/GenBank/DDBJ whole genome shotgun (WGS) entry which is preliminary data.</text>
</comment>
<dbReference type="PROSITE" id="PS50929">
    <property type="entry name" value="ABC_TM1F"/>
    <property type="match status" value="2"/>
</dbReference>
<dbReference type="GO" id="GO:0140359">
    <property type="term" value="F:ABC-type transporter activity"/>
    <property type="evidence" value="ECO:0007669"/>
    <property type="project" value="InterPro"/>
</dbReference>
<keyword evidence="3 9" id="KW-0812">Transmembrane</keyword>
<dbReference type="Proteomes" id="UP000287166">
    <property type="component" value="Unassembled WGS sequence"/>
</dbReference>
<dbReference type="CDD" id="cd03250">
    <property type="entry name" value="ABCC_MRP_domain1"/>
    <property type="match status" value="1"/>
</dbReference>
<feature type="transmembrane region" description="Helical" evidence="9">
    <location>
        <begin position="185"/>
        <end position="206"/>
    </location>
</feature>
<dbReference type="InterPro" id="IPR011527">
    <property type="entry name" value="ABC1_TM_dom"/>
</dbReference>
<evidence type="ECO:0000256" key="7">
    <source>
        <dbReference type="ARBA" id="ARBA00023136"/>
    </source>
</evidence>
<dbReference type="CDD" id="cd18596">
    <property type="entry name" value="ABC_6TM_VMR1_D1_like"/>
    <property type="match status" value="1"/>
</dbReference>
<reference evidence="12 13" key="1">
    <citation type="journal article" date="2018" name="Sci. Rep.">
        <title>Genome sequence of the cauliflower mushroom Sparassis crispa (Hanabiratake) and its association with beneficial usage.</title>
        <authorList>
            <person name="Kiyama R."/>
            <person name="Furutani Y."/>
            <person name="Kawaguchi K."/>
            <person name="Nakanishi T."/>
        </authorList>
    </citation>
    <scope>NUCLEOTIDE SEQUENCE [LARGE SCALE GENOMIC DNA]</scope>
</reference>
<dbReference type="FunFam" id="3.40.50.300:FF:001354">
    <property type="entry name" value="ATP-binding cassette (ABC) transporter, putative"/>
    <property type="match status" value="1"/>
</dbReference>
<accession>A0A401GYP5</accession>
<dbReference type="InterPro" id="IPR027417">
    <property type="entry name" value="P-loop_NTPase"/>
</dbReference>
<evidence type="ECO:0000256" key="6">
    <source>
        <dbReference type="ARBA" id="ARBA00022989"/>
    </source>
</evidence>
<dbReference type="GO" id="GO:0005524">
    <property type="term" value="F:ATP binding"/>
    <property type="evidence" value="ECO:0007669"/>
    <property type="project" value="UniProtKB-KW"/>
</dbReference>
<dbReference type="CDD" id="cd18604">
    <property type="entry name" value="ABC_6TM_VMR1_D2_like"/>
    <property type="match status" value="1"/>
</dbReference>
<feature type="transmembrane region" description="Helical" evidence="9">
    <location>
        <begin position="296"/>
        <end position="314"/>
    </location>
</feature>
<organism evidence="12 13">
    <name type="scientific">Sparassis crispa</name>
    <dbReference type="NCBI Taxonomy" id="139825"/>
    <lineage>
        <taxon>Eukaryota</taxon>
        <taxon>Fungi</taxon>
        <taxon>Dikarya</taxon>
        <taxon>Basidiomycota</taxon>
        <taxon>Agaricomycotina</taxon>
        <taxon>Agaricomycetes</taxon>
        <taxon>Polyporales</taxon>
        <taxon>Sparassidaceae</taxon>
        <taxon>Sparassis</taxon>
    </lineage>
</organism>